<dbReference type="Gene3D" id="1.10.8.60">
    <property type="match status" value="1"/>
</dbReference>
<dbReference type="PANTHER" id="PTHR11669">
    <property type="entry name" value="REPLICATION FACTOR C / DNA POLYMERASE III GAMMA-TAU SUBUNIT"/>
    <property type="match status" value="1"/>
</dbReference>
<dbReference type="GO" id="GO:0046872">
    <property type="term" value="F:metal ion binding"/>
    <property type="evidence" value="ECO:0007669"/>
    <property type="project" value="UniProtKB-KW"/>
</dbReference>
<feature type="domain" description="AAA+ ATPase" evidence="10">
    <location>
        <begin position="33"/>
        <end position="182"/>
    </location>
</feature>
<evidence type="ECO:0000313" key="11">
    <source>
        <dbReference type="EMBL" id="OGM02029.1"/>
    </source>
</evidence>
<evidence type="ECO:0000256" key="7">
    <source>
        <dbReference type="ARBA" id="ARBA00049244"/>
    </source>
</evidence>
<evidence type="ECO:0000256" key="3">
    <source>
        <dbReference type="ARBA" id="ARBA00022741"/>
    </source>
</evidence>
<dbReference type="GO" id="GO:0003887">
    <property type="term" value="F:DNA-directed DNA polymerase activity"/>
    <property type="evidence" value="ECO:0007669"/>
    <property type="project" value="UniProtKB-KW"/>
</dbReference>
<dbReference type="NCBIfam" id="TIGR02397">
    <property type="entry name" value="dnaX_nterm"/>
    <property type="match status" value="1"/>
</dbReference>
<evidence type="ECO:0000313" key="12">
    <source>
        <dbReference type="Proteomes" id="UP000176198"/>
    </source>
</evidence>
<evidence type="ECO:0000256" key="4">
    <source>
        <dbReference type="ARBA" id="ARBA00022833"/>
    </source>
</evidence>
<dbReference type="SUPFAM" id="SSF52540">
    <property type="entry name" value="P-loop containing nucleoside triphosphate hydrolases"/>
    <property type="match status" value="1"/>
</dbReference>
<protein>
    <recommendedName>
        <fullName evidence="8">DNA polymerase III subunit gamma/tau</fullName>
        <ecNumber evidence="8">2.7.7.7</ecNumber>
    </recommendedName>
</protein>
<dbReference type="InterPro" id="IPR048448">
    <property type="entry name" value="DnaX-like_C"/>
</dbReference>
<keyword evidence="3 8" id="KW-0547">Nucleotide-binding</keyword>
<dbReference type="CDD" id="cd00009">
    <property type="entry name" value="AAA"/>
    <property type="match status" value="1"/>
</dbReference>
<keyword evidence="8" id="KW-0235">DNA replication</keyword>
<dbReference type="InterPro" id="IPR050238">
    <property type="entry name" value="DNA_Rep/Repair_Clamp_Loader"/>
</dbReference>
<gene>
    <name evidence="8" type="primary">dnaX</name>
    <name evidence="11" type="ORF">A2115_02495</name>
</gene>
<dbReference type="STRING" id="1802471.A2115_02495"/>
<comment type="caution">
    <text evidence="11">The sequence shown here is derived from an EMBL/GenBank/DDBJ whole genome shotgun (WGS) entry which is preliminary data.</text>
</comment>
<evidence type="ECO:0000256" key="2">
    <source>
        <dbReference type="ARBA" id="ARBA00022723"/>
    </source>
</evidence>
<dbReference type="InterPro" id="IPR045085">
    <property type="entry name" value="HLD_clamp_pol_III_gamma_tau"/>
</dbReference>
<keyword evidence="2" id="KW-0479">Metal-binding</keyword>
<dbReference type="InterPro" id="IPR012763">
    <property type="entry name" value="DNA_pol_III_sug/sutau_N"/>
</dbReference>
<dbReference type="EMBL" id="MGFJ01000032">
    <property type="protein sequence ID" value="OGM02029.1"/>
    <property type="molecule type" value="Genomic_DNA"/>
</dbReference>
<dbReference type="SMART" id="SM00382">
    <property type="entry name" value="AAA"/>
    <property type="match status" value="1"/>
</dbReference>
<evidence type="ECO:0000259" key="10">
    <source>
        <dbReference type="SMART" id="SM00382"/>
    </source>
</evidence>
<comment type="subunit">
    <text evidence="8">DNA polymerase III contains a core (composed of alpha, epsilon and theta chains) that associates with a tau subunit. This core dimerizes to form the POLIII' complex. PolIII' associates with the gamma complex (composed of gamma, delta, delta', psi and chi chains) and with the beta chain to form the complete DNA polymerase III complex.</text>
</comment>
<comment type="catalytic activity">
    <reaction evidence="7 8">
        <text>DNA(n) + a 2'-deoxyribonucleoside 5'-triphosphate = DNA(n+1) + diphosphate</text>
        <dbReference type="Rhea" id="RHEA:22508"/>
        <dbReference type="Rhea" id="RHEA-COMP:17339"/>
        <dbReference type="Rhea" id="RHEA-COMP:17340"/>
        <dbReference type="ChEBI" id="CHEBI:33019"/>
        <dbReference type="ChEBI" id="CHEBI:61560"/>
        <dbReference type="ChEBI" id="CHEBI:173112"/>
        <dbReference type="EC" id="2.7.7.7"/>
    </reaction>
</comment>
<accession>A0A1F7WI01</accession>
<reference evidence="11 12" key="1">
    <citation type="journal article" date="2016" name="Nat. Commun.">
        <title>Thousands of microbial genomes shed light on interconnected biogeochemical processes in an aquifer system.</title>
        <authorList>
            <person name="Anantharaman K."/>
            <person name="Brown C.T."/>
            <person name="Hug L.A."/>
            <person name="Sharon I."/>
            <person name="Castelle C.J."/>
            <person name="Probst A.J."/>
            <person name="Thomas B.C."/>
            <person name="Singh A."/>
            <person name="Wilkins M.J."/>
            <person name="Karaoz U."/>
            <person name="Brodie E.L."/>
            <person name="Williams K.H."/>
            <person name="Hubbard S.S."/>
            <person name="Banfield J.F."/>
        </authorList>
    </citation>
    <scope>NUCLEOTIDE SEQUENCE [LARGE SCALE GENOMIC DNA]</scope>
</reference>
<dbReference type="PRINTS" id="PR00300">
    <property type="entry name" value="CLPPROTEASEA"/>
</dbReference>
<dbReference type="Pfam" id="PF22608">
    <property type="entry name" value="DNAX_ATPase_lid"/>
    <property type="match status" value="1"/>
</dbReference>
<dbReference type="GO" id="GO:0009360">
    <property type="term" value="C:DNA polymerase III complex"/>
    <property type="evidence" value="ECO:0007669"/>
    <property type="project" value="InterPro"/>
</dbReference>
<keyword evidence="5 8" id="KW-0067">ATP-binding</keyword>
<dbReference type="EC" id="2.7.7.7" evidence="8"/>
<dbReference type="InterPro" id="IPR027417">
    <property type="entry name" value="P-loop_NTPase"/>
</dbReference>
<organism evidence="11 12">
    <name type="scientific">Candidatus Woesebacteria bacterium GWA1_41_8</name>
    <dbReference type="NCBI Taxonomy" id="1802471"/>
    <lineage>
        <taxon>Bacteria</taxon>
        <taxon>Candidatus Woeseibacteriota</taxon>
    </lineage>
</organism>
<dbReference type="Proteomes" id="UP000176198">
    <property type="component" value="Unassembled WGS sequence"/>
</dbReference>
<evidence type="ECO:0000256" key="6">
    <source>
        <dbReference type="ARBA" id="ARBA00022932"/>
    </source>
</evidence>
<dbReference type="GO" id="GO:0006261">
    <property type="term" value="P:DNA-templated DNA replication"/>
    <property type="evidence" value="ECO:0007669"/>
    <property type="project" value="TreeGrafter"/>
</dbReference>
<evidence type="ECO:0000256" key="1">
    <source>
        <dbReference type="ARBA" id="ARBA00006360"/>
    </source>
</evidence>
<keyword evidence="6 8" id="KW-0239">DNA-directed DNA polymerase</keyword>
<evidence type="ECO:0000256" key="9">
    <source>
        <dbReference type="SAM" id="MobiDB-lite"/>
    </source>
</evidence>
<dbReference type="GO" id="GO:0005524">
    <property type="term" value="F:ATP binding"/>
    <property type="evidence" value="ECO:0007669"/>
    <property type="project" value="UniProtKB-KW"/>
</dbReference>
<name>A0A1F7WI01_9BACT</name>
<evidence type="ECO:0000256" key="8">
    <source>
        <dbReference type="RuleBase" id="RU364063"/>
    </source>
</evidence>
<proteinExistence type="inferred from homology"/>
<feature type="region of interest" description="Disordered" evidence="9">
    <location>
        <begin position="350"/>
        <end position="386"/>
    </location>
</feature>
<dbReference type="Pfam" id="PF20964">
    <property type="entry name" value="DnaX_C"/>
    <property type="match status" value="1"/>
</dbReference>
<comment type="function">
    <text evidence="8">DNA polymerase III is a complex, multichain enzyme responsible for most of the replicative synthesis in bacteria. This DNA polymerase also exhibits 3' to 5' exonuclease activity.</text>
</comment>
<dbReference type="InterPro" id="IPR001270">
    <property type="entry name" value="ClpA/B"/>
</dbReference>
<dbReference type="InterPro" id="IPR003593">
    <property type="entry name" value="AAA+_ATPase"/>
</dbReference>
<keyword evidence="4" id="KW-0862">Zinc</keyword>
<evidence type="ECO:0000256" key="5">
    <source>
        <dbReference type="ARBA" id="ARBA00022840"/>
    </source>
</evidence>
<keyword evidence="8" id="KW-0548">Nucleotidyltransferase</keyword>
<dbReference type="Pfam" id="PF13177">
    <property type="entry name" value="DNA_pol3_delta2"/>
    <property type="match status" value="1"/>
</dbReference>
<dbReference type="AlphaFoldDB" id="A0A1F7WI01"/>
<dbReference type="PANTHER" id="PTHR11669:SF0">
    <property type="entry name" value="PROTEIN STICHEL-LIKE 2"/>
    <property type="match status" value="1"/>
</dbReference>
<dbReference type="Gene3D" id="3.40.50.300">
    <property type="entry name" value="P-loop containing nucleotide triphosphate hydrolases"/>
    <property type="match status" value="1"/>
</dbReference>
<comment type="similarity">
    <text evidence="1 8">Belongs to the DnaX/STICHEL family.</text>
</comment>
<keyword evidence="8" id="KW-0808">Transferase</keyword>
<sequence>MTLYLKYRPKTLQELDSQSVRESLTKVSSSGKIPHALLFSGPKGIGKTSAARIIAKILNCEHPLQKGTSCNRCASCTSISQGASLDVIELDAASHRGIEDVRALRDAVGLAAARSANKVYIIDEAHMLTPEASNALLKTLEEPPAHVYFILATTNPEKLPETIRSRTVSISFKKATIPELVRSLERVAKGEKLKVDGQTLGVVARASDGSFRDATKILEQLLAEGKKLNKEAIEEYLFQKKALDIDGLLKTLKQKNTKVALHEIENVISSGGAVSNLMEGLILRLREGLLSLVEAGGEELPGWQKGEIISLIKALYNASREMAGAPIEQLPLEVAVVEWCEEAAERMQLPPRPYNPSLVDNKASPSSNAKDNPGTKAVASSLEESAPKGRLEEVSEEVWKRILAAVRPINTSIEALLRAARPMRFDGHTLTLGVFYRFHKERLEEGSHRRILEDVIATVMGGPIRVTCLLTEAPVKNPVEEKREEVVLTEGEDADIIKAAKEIFGT</sequence>